<feature type="region of interest" description="Disordered" evidence="1">
    <location>
        <begin position="62"/>
        <end position="82"/>
    </location>
</feature>
<feature type="region of interest" description="Disordered" evidence="1">
    <location>
        <begin position="1"/>
        <end position="48"/>
    </location>
</feature>
<dbReference type="Pfam" id="PF11748">
    <property type="entry name" value="DUF3306"/>
    <property type="match status" value="1"/>
</dbReference>
<feature type="compositionally biased region" description="Polar residues" evidence="1">
    <location>
        <begin position="1"/>
        <end position="15"/>
    </location>
</feature>
<sequence length="250" mass="26932">MSDSGSRLSRWSQMKSEARRQSRVRFSVPEEEVAAPVAATENAGETADECAPLDIEEAVLSVEPSNVAEASQDPRDDAPDLPDIEDLDGASDYSAFMSDKVSDTVRNMALRKLWRTDSVFANLDGLIDYGEDFTDAATVVEGMKSVYTVGRGMVDYEAEDAAKLAAQEAEAAEAQLSGGAGEAPADTENDNLDGADESDVVRRDVAEDGEREALDSNIEHQSDYIINSNQKKIESSDGAIVDPEKREASV</sequence>
<feature type="compositionally biased region" description="Acidic residues" evidence="1">
    <location>
        <begin position="185"/>
        <end position="198"/>
    </location>
</feature>
<reference evidence="3" key="1">
    <citation type="submission" date="2019-01" db="EMBL/GenBank/DDBJ databases">
        <title>Gri0909 isolated from a small marine red alga.</title>
        <authorList>
            <person name="Kim J."/>
            <person name="Jeong S.E."/>
            <person name="Jeon C.O."/>
        </authorList>
    </citation>
    <scope>NUCLEOTIDE SEQUENCE [LARGE SCALE GENOMIC DNA]</scope>
    <source>
        <strain evidence="3">Gri0909</strain>
    </source>
</reference>
<protein>
    <submittedName>
        <fullName evidence="2">DUF3306 domain-containing protein</fullName>
    </submittedName>
</protein>
<evidence type="ECO:0000256" key="1">
    <source>
        <dbReference type="SAM" id="MobiDB-lite"/>
    </source>
</evidence>
<proteinExistence type="predicted"/>
<feature type="region of interest" description="Disordered" evidence="1">
    <location>
        <begin position="170"/>
        <end position="250"/>
    </location>
</feature>
<dbReference type="Proteomes" id="UP000287447">
    <property type="component" value="Unassembled WGS sequence"/>
</dbReference>
<accession>A0A3S2WPJ9</accession>
<evidence type="ECO:0000313" key="3">
    <source>
        <dbReference type="Proteomes" id="UP000287447"/>
    </source>
</evidence>
<dbReference type="OrthoDB" id="8100830at2"/>
<evidence type="ECO:0000313" key="2">
    <source>
        <dbReference type="EMBL" id="RVU34080.1"/>
    </source>
</evidence>
<feature type="compositionally biased region" description="Basic and acidic residues" evidence="1">
    <location>
        <begin position="199"/>
        <end position="222"/>
    </location>
</feature>
<name>A0A3S2WPJ9_9PROT</name>
<dbReference type="EMBL" id="SADE01000004">
    <property type="protein sequence ID" value="RVU34080.1"/>
    <property type="molecule type" value="Genomic_DNA"/>
</dbReference>
<dbReference type="AlphaFoldDB" id="A0A3S2WPJ9"/>
<organism evidence="2 3">
    <name type="scientific">Hwanghaeella grinnelliae</name>
    <dbReference type="NCBI Taxonomy" id="2500179"/>
    <lineage>
        <taxon>Bacteria</taxon>
        <taxon>Pseudomonadati</taxon>
        <taxon>Pseudomonadota</taxon>
        <taxon>Alphaproteobacteria</taxon>
        <taxon>Rhodospirillales</taxon>
        <taxon>Rhodospirillaceae</taxon>
        <taxon>Hwanghaeella</taxon>
    </lineage>
</organism>
<comment type="caution">
    <text evidence="2">The sequence shown here is derived from an EMBL/GenBank/DDBJ whole genome shotgun (WGS) entry which is preliminary data.</text>
</comment>
<keyword evidence="3" id="KW-1185">Reference proteome</keyword>
<dbReference type="RefSeq" id="WP_127768110.1">
    <property type="nucleotide sequence ID" value="NZ_SADE01000004.1"/>
</dbReference>
<dbReference type="InterPro" id="IPR021735">
    <property type="entry name" value="DUF3306"/>
</dbReference>
<gene>
    <name evidence="2" type="ORF">EOI86_23475</name>
</gene>